<dbReference type="InterPro" id="IPR029135">
    <property type="entry name" value="PPP1R35_C"/>
</dbReference>
<dbReference type="Proteomes" id="UP000663889">
    <property type="component" value="Unassembled WGS sequence"/>
</dbReference>
<evidence type="ECO:0000313" key="14">
    <source>
        <dbReference type="EMBL" id="CAF3703564.1"/>
    </source>
</evidence>
<dbReference type="Proteomes" id="UP000663864">
    <property type="component" value="Unassembled WGS sequence"/>
</dbReference>
<keyword evidence="2" id="KW-0963">Cytoplasm</keyword>
<dbReference type="Proteomes" id="UP000663836">
    <property type="component" value="Unassembled WGS sequence"/>
</dbReference>
<dbReference type="EMBL" id="CAJNOO010000002">
    <property type="protein sequence ID" value="CAF0731090.1"/>
    <property type="molecule type" value="Genomic_DNA"/>
</dbReference>
<evidence type="ECO:0000256" key="2">
    <source>
        <dbReference type="ARBA" id="ARBA00022490"/>
    </source>
</evidence>
<dbReference type="GO" id="GO:0005814">
    <property type="term" value="C:centriole"/>
    <property type="evidence" value="ECO:0007669"/>
    <property type="project" value="UniProtKB-SubCell"/>
</dbReference>
<dbReference type="OrthoDB" id="9998137at2759"/>
<feature type="region of interest" description="Disordered" evidence="5">
    <location>
        <begin position="1"/>
        <end position="20"/>
    </location>
</feature>
<evidence type="ECO:0000313" key="7">
    <source>
        <dbReference type="EMBL" id="CAF0731090.1"/>
    </source>
</evidence>
<evidence type="ECO:0000313" key="11">
    <source>
        <dbReference type="EMBL" id="CAF0788632.1"/>
    </source>
</evidence>
<dbReference type="EMBL" id="CAJOBE010000710">
    <property type="protein sequence ID" value="CAF3677012.1"/>
    <property type="molecule type" value="Genomic_DNA"/>
</dbReference>
<evidence type="ECO:0000313" key="13">
    <source>
        <dbReference type="EMBL" id="CAF3677012.1"/>
    </source>
</evidence>
<evidence type="ECO:0000313" key="15">
    <source>
        <dbReference type="Proteomes" id="UP000663854"/>
    </source>
</evidence>
<evidence type="ECO:0000313" key="8">
    <source>
        <dbReference type="EMBL" id="CAF0754496.1"/>
    </source>
</evidence>
<evidence type="ECO:0000256" key="5">
    <source>
        <dbReference type="SAM" id="MobiDB-lite"/>
    </source>
</evidence>
<proteinExistence type="inferred from homology"/>
<evidence type="ECO:0000313" key="10">
    <source>
        <dbReference type="EMBL" id="CAF0774140.1"/>
    </source>
</evidence>
<dbReference type="Proteomes" id="UP000663874">
    <property type="component" value="Unassembled WGS sequence"/>
</dbReference>
<keyword evidence="3" id="KW-0206">Cytoskeleton</keyword>
<sequence>MDMEDGVPRRQPLFRTQSAQQVHKLIKKSTNKEIQSISNSVTSRSYDDLNINKSKSLVDLAVPACNSTMKIIDQMENLKFEQFDPILTTTHFDHINEQANKKLNYSNERIYKGLIDLEPNTEEILAAAEQQELQKRKQAAKFLEEYQTLQKKRIKPDIMELFDETTMIKQTTRINLKPLKSIKMKPKQATIYSTNSLNQAQTLWKI</sequence>
<evidence type="ECO:0000256" key="4">
    <source>
        <dbReference type="ARBA" id="ARBA00029452"/>
    </source>
</evidence>
<dbReference type="EMBL" id="CAJOAX010000061">
    <property type="protein sequence ID" value="CAF3496234.1"/>
    <property type="molecule type" value="Genomic_DNA"/>
</dbReference>
<dbReference type="Proteomes" id="UP000663854">
    <property type="component" value="Unassembled WGS sequence"/>
</dbReference>
<dbReference type="Pfam" id="PF15503">
    <property type="entry name" value="PPP1R35_C"/>
    <property type="match status" value="1"/>
</dbReference>
<reference evidence="8" key="1">
    <citation type="submission" date="2021-02" db="EMBL/GenBank/DDBJ databases">
        <authorList>
            <person name="Nowell W R."/>
        </authorList>
    </citation>
    <scope>NUCLEOTIDE SEQUENCE</scope>
</reference>
<feature type="domain" description="Protein phosphatase 1 regulatory subunit 35 C-terminal" evidence="6">
    <location>
        <begin position="63"/>
        <end position="187"/>
    </location>
</feature>
<accession>A0A813PQT9</accession>
<dbReference type="Proteomes" id="UP000663823">
    <property type="component" value="Unassembled WGS sequence"/>
</dbReference>
<evidence type="ECO:0000313" key="9">
    <source>
        <dbReference type="EMBL" id="CAF0762178.1"/>
    </source>
</evidence>
<dbReference type="Proteomes" id="UP000663882">
    <property type="component" value="Unassembled WGS sequence"/>
</dbReference>
<gene>
    <name evidence="13" type="ORF">FNK824_LOCUS7589</name>
    <name evidence="14" type="ORF">JBS370_LOCUS9667</name>
    <name evidence="9" type="ORF">JXQ802_LOCUS2256</name>
    <name evidence="12" type="ORF">OTI717_LOCUS1436</name>
    <name evidence="8" type="ORF">PYM288_LOCUS2273</name>
    <name evidence="7" type="ORF">RFH988_LOCUS107</name>
    <name evidence="11" type="ORF">SEV965_LOCUS40</name>
    <name evidence="10" type="ORF">ZHD862_LOCUS1020</name>
</gene>
<comment type="caution">
    <text evidence="8">The sequence shown here is derived from an EMBL/GenBank/DDBJ whole genome shotgun (WGS) entry which is preliminary data.</text>
</comment>
<protein>
    <recommendedName>
        <fullName evidence="6">Protein phosphatase 1 regulatory subunit 35 C-terminal domain-containing protein</fullName>
    </recommendedName>
</protein>
<name>A0A813PQT9_9BILA</name>
<dbReference type="EMBL" id="CAJOBD010000667">
    <property type="protein sequence ID" value="CAF3703564.1"/>
    <property type="molecule type" value="Genomic_DNA"/>
</dbReference>
<evidence type="ECO:0000313" key="16">
    <source>
        <dbReference type="Proteomes" id="UP000663870"/>
    </source>
</evidence>
<dbReference type="EMBL" id="CAJNOL010000027">
    <property type="protein sequence ID" value="CAF0762178.1"/>
    <property type="molecule type" value="Genomic_DNA"/>
</dbReference>
<evidence type="ECO:0000313" key="12">
    <source>
        <dbReference type="EMBL" id="CAF3496234.1"/>
    </source>
</evidence>
<comment type="similarity">
    <text evidence="4">Belongs to the PPP1R35 family.</text>
</comment>
<dbReference type="Proteomes" id="UP000663870">
    <property type="component" value="Unassembled WGS sequence"/>
</dbReference>
<comment type="subcellular location">
    <subcellularLocation>
        <location evidence="1">Cytoplasm</location>
        <location evidence="1">Cytoskeleton</location>
        <location evidence="1">Microtubule organizing center</location>
        <location evidence="1">Centrosome</location>
        <location evidence="1">Centriole</location>
    </subcellularLocation>
</comment>
<dbReference type="AlphaFoldDB" id="A0A813PQT9"/>
<dbReference type="EMBL" id="CAJNOT010000016">
    <property type="protein sequence ID" value="CAF0774140.1"/>
    <property type="molecule type" value="Genomic_DNA"/>
</dbReference>
<keyword evidence="16" id="KW-1185">Reference proteome</keyword>
<dbReference type="EMBL" id="CAJNOH010000015">
    <property type="protein sequence ID" value="CAF0754496.1"/>
    <property type="molecule type" value="Genomic_DNA"/>
</dbReference>
<organism evidence="8 15">
    <name type="scientific">Rotaria sordida</name>
    <dbReference type="NCBI Taxonomy" id="392033"/>
    <lineage>
        <taxon>Eukaryota</taxon>
        <taxon>Metazoa</taxon>
        <taxon>Spiralia</taxon>
        <taxon>Gnathifera</taxon>
        <taxon>Rotifera</taxon>
        <taxon>Eurotatoria</taxon>
        <taxon>Bdelloidea</taxon>
        <taxon>Philodinida</taxon>
        <taxon>Philodinidae</taxon>
        <taxon>Rotaria</taxon>
    </lineage>
</organism>
<evidence type="ECO:0000259" key="6">
    <source>
        <dbReference type="Pfam" id="PF15503"/>
    </source>
</evidence>
<dbReference type="EMBL" id="CAJNOU010000001">
    <property type="protein sequence ID" value="CAF0788632.1"/>
    <property type="molecule type" value="Genomic_DNA"/>
</dbReference>
<evidence type="ECO:0000256" key="1">
    <source>
        <dbReference type="ARBA" id="ARBA00004114"/>
    </source>
</evidence>
<evidence type="ECO:0000256" key="3">
    <source>
        <dbReference type="ARBA" id="ARBA00023212"/>
    </source>
</evidence>